<dbReference type="InterPro" id="IPR000073">
    <property type="entry name" value="AB_hydrolase_1"/>
</dbReference>
<evidence type="ECO:0000313" key="2">
    <source>
        <dbReference type="EMBL" id="KAA6186679.1"/>
    </source>
</evidence>
<evidence type="ECO:0000259" key="1">
    <source>
        <dbReference type="Pfam" id="PF12697"/>
    </source>
</evidence>
<accession>A0A5M8FPI1</accession>
<dbReference type="Pfam" id="PF12697">
    <property type="entry name" value="Abhydrolase_6"/>
    <property type="match status" value="1"/>
</dbReference>
<comment type="caution">
    <text evidence="2">The sequence shown here is derived from an EMBL/GenBank/DDBJ whole genome shotgun (WGS) entry which is preliminary data.</text>
</comment>
<keyword evidence="3" id="KW-1185">Reference proteome</keyword>
<dbReference type="RefSeq" id="WP_150090941.1">
    <property type="nucleotide sequence ID" value="NZ_JBFUOH010000052.1"/>
</dbReference>
<dbReference type="InterPro" id="IPR029058">
    <property type="entry name" value="AB_hydrolase_fold"/>
</dbReference>
<dbReference type="Proteomes" id="UP000322981">
    <property type="component" value="Unassembled WGS sequence"/>
</dbReference>
<dbReference type="EMBL" id="VWXX01000004">
    <property type="protein sequence ID" value="KAA6186679.1"/>
    <property type="molecule type" value="Genomic_DNA"/>
</dbReference>
<dbReference type="PANTHER" id="PTHR37946">
    <property type="entry name" value="SLL1969 PROTEIN"/>
    <property type="match status" value="1"/>
</dbReference>
<dbReference type="OrthoDB" id="869379at2"/>
<dbReference type="PANTHER" id="PTHR37946:SF1">
    <property type="entry name" value="SLL1969 PROTEIN"/>
    <property type="match status" value="1"/>
</dbReference>
<dbReference type="AlphaFoldDB" id="A0A5M8FPI1"/>
<reference evidence="2 3" key="1">
    <citation type="submission" date="2019-09" db="EMBL/GenBank/DDBJ databases">
        <title>Whole-genome sequence of the purple sulfur bacterium Thiohalocapsa marina DSM 19078.</title>
        <authorList>
            <person name="Kyndt J.A."/>
            <person name="Meyer T.E."/>
        </authorList>
    </citation>
    <scope>NUCLEOTIDE SEQUENCE [LARGE SCALE GENOMIC DNA]</scope>
    <source>
        <strain evidence="2 3">DSM 19078</strain>
    </source>
</reference>
<protein>
    <recommendedName>
        <fullName evidence="1">AB hydrolase-1 domain-containing protein</fullName>
    </recommendedName>
</protein>
<proteinExistence type="predicted"/>
<evidence type="ECO:0000313" key="3">
    <source>
        <dbReference type="Proteomes" id="UP000322981"/>
    </source>
</evidence>
<organism evidence="2 3">
    <name type="scientific">Thiohalocapsa marina</name>
    <dbReference type="NCBI Taxonomy" id="424902"/>
    <lineage>
        <taxon>Bacteria</taxon>
        <taxon>Pseudomonadati</taxon>
        <taxon>Pseudomonadota</taxon>
        <taxon>Gammaproteobacteria</taxon>
        <taxon>Chromatiales</taxon>
        <taxon>Chromatiaceae</taxon>
        <taxon>Thiohalocapsa</taxon>
    </lineage>
</organism>
<gene>
    <name evidence="2" type="ORF">F2Q65_04730</name>
</gene>
<sequence length="510" mass="55085">MPQPEHCPRPLPRGYIRAFLLSALIVPLGACQTVPPPAARATSAERIERSLNVLGSAQSTEAETQRALARYQRNLRRVLPAAAAGEAEPGIEWAATNAPDWREPQDLASIRLVKYQPETASGLQRSGLGVPAVGHIVPGGANAPIGGFHVPMTALALPGNQQGQPELALANPLRVESIDLGERAYPVAMDLSAPFDATRSMGPSPFDGLRYLLRADRFAGQSRLSFLQPFEPDKRPLVLVHGLMTTPRMWDGLVRELMADAVIRDHYQIWFFFYPTAQPVPLSALQLREALDAASRAHALDQPIVLVGYSMGGVLSRAQVTGLDPSDAERVLPGVSQLPSHSPVARALIFEPRSDVSRVVFMFTPHRGSHLATFSLAVWFSRLIRLPNWIRMELSAAMDSLAGPAGYGRFPTSIQGLSPESPFLQALDQAALSVPAHSVIGNRGRRGELSRSSDGVVPYFSAHLPAAESERVVPTDHGGISHPDAVDELKRILRLELEPPPEPPGAPGKG</sequence>
<dbReference type="Gene3D" id="3.40.50.1820">
    <property type="entry name" value="alpha/beta hydrolase"/>
    <property type="match status" value="1"/>
</dbReference>
<dbReference type="SUPFAM" id="SSF53474">
    <property type="entry name" value="alpha/beta-Hydrolases"/>
    <property type="match status" value="1"/>
</dbReference>
<name>A0A5M8FPI1_9GAMM</name>
<feature type="domain" description="AB hydrolase-1" evidence="1">
    <location>
        <begin position="237"/>
        <end position="486"/>
    </location>
</feature>